<evidence type="ECO:0000256" key="6">
    <source>
        <dbReference type="ARBA" id="ARBA00023125"/>
    </source>
</evidence>
<protein>
    <recommendedName>
        <fullName evidence="10">CW-type domain-containing protein</fullName>
    </recommendedName>
</protein>
<keyword evidence="6" id="KW-0238">DNA-binding</keyword>
<keyword evidence="7" id="KW-0804">Transcription</keyword>
<name>A0A5P1ENS0_ASPOF</name>
<dbReference type="EMBL" id="CM007387">
    <property type="protein sequence ID" value="ONK65680.1"/>
    <property type="molecule type" value="Genomic_DNA"/>
</dbReference>
<evidence type="ECO:0000256" key="2">
    <source>
        <dbReference type="ARBA" id="ARBA00022723"/>
    </source>
</evidence>
<evidence type="ECO:0000256" key="1">
    <source>
        <dbReference type="ARBA" id="ARBA00004123"/>
    </source>
</evidence>
<feature type="compositionally biased region" description="Polar residues" evidence="9">
    <location>
        <begin position="113"/>
        <end position="128"/>
    </location>
</feature>
<feature type="domain" description="CW-type" evidence="10">
    <location>
        <begin position="191"/>
        <end position="241"/>
    </location>
</feature>
<evidence type="ECO:0000313" key="11">
    <source>
        <dbReference type="EMBL" id="ONK65680.1"/>
    </source>
</evidence>
<sequence length="400" mass="44276">MYVLEGVTPCIQSMQLQAGDTVTFSRVDPEGKLVMGFRKASNISEQDSQTFKTGNGFSTPPESSINATEFGSNGPLRPQKCSAESRKLYNTADEAILSKFDKTGFIQKDVAATKSSQGLSRTGSTPGSRNKRLRIENEDSLELKLTWEEAQELLRPPPDDPSVFVIEGHEIEEYEESPILGKPTIFTTTQAGESSQWAQCGDCSKWRKLPVEALLPSRWTCSDNKWDPDRGSCSSAQELTDILPSNAGSRRSKVKDIENNDNFEVSDGLDTLANLAILREGESLPPSSQPTTKHPRHRPDCSCIVCIQPPSGKGPKHKQTCTCNICLCKASLLYPHAAARETTVRENLRLFLHTRSSLFLSRRRCLQVVTLICQQGFASLVALLLKSPARVRLMMTPTRR</sequence>
<keyword evidence="12" id="KW-1185">Reference proteome</keyword>
<keyword evidence="8" id="KW-0539">Nucleus</keyword>
<reference evidence="12" key="1">
    <citation type="journal article" date="2017" name="Nat. Commun.">
        <title>The asparagus genome sheds light on the origin and evolution of a young Y chromosome.</title>
        <authorList>
            <person name="Harkess A."/>
            <person name="Zhou J."/>
            <person name="Xu C."/>
            <person name="Bowers J.E."/>
            <person name="Van der Hulst R."/>
            <person name="Ayyampalayam S."/>
            <person name="Mercati F."/>
            <person name="Riccardi P."/>
            <person name="McKain M.R."/>
            <person name="Kakrana A."/>
            <person name="Tang H."/>
            <person name="Ray J."/>
            <person name="Groenendijk J."/>
            <person name="Arikit S."/>
            <person name="Mathioni S.M."/>
            <person name="Nakano M."/>
            <person name="Shan H."/>
            <person name="Telgmann-Rauber A."/>
            <person name="Kanno A."/>
            <person name="Yue Z."/>
            <person name="Chen H."/>
            <person name="Li W."/>
            <person name="Chen Y."/>
            <person name="Xu X."/>
            <person name="Zhang Y."/>
            <person name="Luo S."/>
            <person name="Chen H."/>
            <person name="Gao J."/>
            <person name="Mao Z."/>
            <person name="Pires J.C."/>
            <person name="Luo M."/>
            <person name="Kudrna D."/>
            <person name="Wing R.A."/>
            <person name="Meyers B.C."/>
            <person name="Yi K."/>
            <person name="Kong H."/>
            <person name="Lavrijsen P."/>
            <person name="Sunseri F."/>
            <person name="Falavigna A."/>
            <person name="Ye Y."/>
            <person name="Leebens-Mack J.H."/>
            <person name="Chen G."/>
        </authorList>
    </citation>
    <scope>NUCLEOTIDE SEQUENCE [LARGE SCALE GENOMIC DNA]</scope>
    <source>
        <strain evidence="12">cv. DH0086</strain>
    </source>
</reference>
<dbReference type="OMA" id="CHPERKE"/>
<evidence type="ECO:0000256" key="4">
    <source>
        <dbReference type="ARBA" id="ARBA00022833"/>
    </source>
</evidence>
<dbReference type="AlphaFoldDB" id="A0A5P1ENS0"/>
<feature type="compositionally biased region" description="Polar residues" evidence="9">
    <location>
        <begin position="45"/>
        <end position="71"/>
    </location>
</feature>
<dbReference type="Proteomes" id="UP000243459">
    <property type="component" value="Chromosome 7"/>
</dbReference>
<dbReference type="PROSITE" id="PS51050">
    <property type="entry name" value="ZF_CW"/>
    <property type="match status" value="1"/>
</dbReference>
<dbReference type="Pfam" id="PF07496">
    <property type="entry name" value="zf-CW"/>
    <property type="match status" value="1"/>
</dbReference>
<evidence type="ECO:0000259" key="10">
    <source>
        <dbReference type="PROSITE" id="PS51050"/>
    </source>
</evidence>
<accession>A0A5P1ENS0</accession>
<evidence type="ECO:0000256" key="5">
    <source>
        <dbReference type="ARBA" id="ARBA00023015"/>
    </source>
</evidence>
<gene>
    <name evidence="11" type="ORF">A4U43_C07F39590</name>
</gene>
<dbReference type="PANTHER" id="PTHR46245:SF10">
    <property type="entry name" value="B3 DOMAIN-CONTAINING TRANSCRIPTION FACTOR VAL3"/>
    <property type="match status" value="1"/>
</dbReference>
<dbReference type="InterPro" id="IPR011124">
    <property type="entry name" value="Znf_CW"/>
</dbReference>
<keyword evidence="4" id="KW-0862">Zinc</keyword>
<evidence type="ECO:0000256" key="8">
    <source>
        <dbReference type="ARBA" id="ARBA00023242"/>
    </source>
</evidence>
<dbReference type="InterPro" id="IPR015300">
    <property type="entry name" value="DNA-bd_pseudobarrel_sf"/>
</dbReference>
<dbReference type="GO" id="GO:0003677">
    <property type="term" value="F:DNA binding"/>
    <property type="evidence" value="ECO:0007669"/>
    <property type="project" value="UniProtKB-KW"/>
</dbReference>
<organism evidence="11 12">
    <name type="scientific">Asparagus officinalis</name>
    <name type="common">Garden asparagus</name>
    <dbReference type="NCBI Taxonomy" id="4686"/>
    <lineage>
        <taxon>Eukaryota</taxon>
        <taxon>Viridiplantae</taxon>
        <taxon>Streptophyta</taxon>
        <taxon>Embryophyta</taxon>
        <taxon>Tracheophyta</taxon>
        <taxon>Spermatophyta</taxon>
        <taxon>Magnoliopsida</taxon>
        <taxon>Liliopsida</taxon>
        <taxon>Asparagales</taxon>
        <taxon>Asparagaceae</taxon>
        <taxon>Asparagoideae</taxon>
        <taxon>Asparagus</taxon>
    </lineage>
</organism>
<dbReference type="Gene3D" id="2.40.330.10">
    <property type="entry name" value="DNA-binding pseudobarrel domain"/>
    <property type="match status" value="1"/>
</dbReference>
<comment type="subcellular location">
    <subcellularLocation>
        <location evidence="1">Nucleus</location>
    </subcellularLocation>
</comment>
<keyword evidence="5" id="KW-0805">Transcription regulation</keyword>
<dbReference type="GO" id="GO:0008270">
    <property type="term" value="F:zinc ion binding"/>
    <property type="evidence" value="ECO:0007669"/>
    <property type="project" value="UniProtKB-KW"/>
</dbReference>
<feature type="region of interest" description="Disordered" evidence="9">
    <location>
        <begin position="113"/>
        <end position="134"/>
    </location>
</feature>
<dbReference type="Gramene" id="ONK65680">
    <property type="protein sequence ID" value="ONK65680"/>
    <property type="gene ID" value="A4U43_C07F39590"/>
</dbReference>
<evidence type="ECO:0000256" key="7">
    <source>
        <dbReference type="ARBA" id="ARBA00023163"/>
    </source>
</evidence>
<evidence type="ECO:0000256" key="9">
    <source>
        <dbReference type="SAM" id="MobiDB-lite"/>
    </source>
</evidence>
<proteinExistence type="predicted"/>
<evidence type="ECO:0000256" key="3">
    <source>
        <dbReference type="ARBA" id="ARBA00022771"/>
    </source>
</evidence>
<dbReference type="Gene3D" id="3.30.40.100">
    <property type="match status" value="1"/>
</dbReference>
<evidence type="ECO:0000313" key="12">
    <source>
        <dbReference type="Proteomes" id="UP000243459"/>
    </source>
</evidence>
<feature type="region of interest" description="Disordered" evidence="9">
    <location>
        <begin position="45"/>
        <end position="79"/>
    </location>
</feature>
<keyword evidence="2" id="KW-0479">Metal-binding</keyword>
<dbReference type="GO" id="GO:0005634">
    <property type="term" value="C:nucleus"/>
    <property type="evidence" value="ECO:0007669"/>
    <property type="project" value="UniProtKB-SubCell"/>
</dbReference>
<keyword evidence="3" id="KW-0863">Zinc-finger</keyword>
<dbReference type="PANTHER" id="PTHR46245">
    <property type="entry name" value="B3 DOMAIN-CONTAINING PROTEIN OS07G0563300"/>
    <property type="match status" value="1"/>
</dbReference>